<accession>A0A136A085</accession>
<sequence>MSWSLIFANLHPVWLVMGLSALILCTGVSIYLASKRLSDQPKRLVLVIALNILASIAVVGLISDIKLNKTQLSQAWLFTTGSLPLSAENQQKLEEQADAKLFVLDDVAALAAEDFSSAHVISEPAQLFDWLPTLQHLTVIGDGLSQTQWQALRSNNPELKIDFIPSTQLSGLVNMRWNKQLQQGEFLEISGQLHIAAQDKNSADLYELNLIDPMGSILAKQHLRSNETFKFKAQPPTTGNWLYQLSLSSKDHDGAALIQENLAVTVQKAKAIKLLIYQSAPSFETRQLREWAGSFANPVTVITQISKNKHLTQHFNFVGQAQTQSEPLTQDKLSQFDLVVMDGRALSLISQPKWIALKQAVQLGLGLLLLADQTLPTALLQHDQQLASKINLSPIAGQGEAQNVVPHWPNSQIEQAIQAQALQLITEPGTNLVMGDQQQGLVSKLNMGLGKIGVSLLNNTHQWQTSGLATQYSSYWQYLFKSFAANRHSAIWLPQSAEDLLLLNQASAACVLSQTTNPLVQLQNSNNSAALKLYLVADTLQQGRYCASYWPQHLGWQQLNLVSNESDSQSQTEISPQQNQYVYAENDWQAWQQQQKHQASAYQAKLSNSFAQPQPIEHRSPLSKLWFWLLWLVCCSVLWVERKTF</sequence>
<protein>
    <submittedName>
        <fullName evidence="2">Uncharacterized protein</fullName>
    </submittedName>
</protein>
<gene>
    <name evidence="2" type="ORF">AX660_16190</name>
</gene>
<dbReference type="STRING" id="1799789.AX660_16190"/>
<dbReference type="EMBL" id="LSNE01000006">
    <property type="protein sequence ID" value="KXI28624.1"/>
    <property type="molecule type" value="Genomic_DNA"/>
</dbReference>
<comment type="caution">
    <text evidence="2">The sequence shown here is derived from an EMBL/GenBank/DDBJ whole genome shotgun (WGS) entry which is preliminary data.</text>
</comment>
<name>A0A136A085_9ALTE</name>
<keyword evidence="1" id="KW-1133">Transmembrane helix</keyword>
<dbReference type="RefSeq" id="WP_068377721.1">
    <property type="nucleotide sequence ID" value="NZ_LSNE01000006.1"/>
</dbReference>
<reference evidence="3" key="1">
    <citation type="submission" date="2016-02" db="EMBL/GenBank/DDBJ databases">
        <authorList>
            <person name="Schultz-Johansen M."/>
            <person name="Glaring M.A."/>
            <person name="Bech P.K."/>
            <person name="Stougaard P."/>
        </authorList>
    </citation>
    <scope>NUCLEOTIDE SEQUENCE [LARGE SCALE GENOMIC DNA]</scope>
    <source>
        <strain evidence="3">S66</strain>
    </source>
</reference>
<dbReference type="Proteomes" id="UP000070299">
    <property type="component" value="Unassembled WGS sequence"/>
</dbReference>
<dbReference type="OrthoDB" id="7199749at2"/>
<evidence type="ECO:0000256" key="1">
    <source>
        <dbReference type="SAM" id="Phobius"/>
    </source>
</evidence>
<evidence type="ECO:0000313" key="2">
    <source>
        <dbReference type="EMBL" id="KXI28624.1"/>
    </source>
</evidence>
<proteinExistence type="predicted"/>
<feature type="transmembrane region" description="Helical" evidence="1">
    <location>
        <begin position="44"/>
        <end position="63"/>
    </location>
</feature>
<keyword evidence="1" id="KW-0472">Membrane</keyword>
<organism evidence="2 3">
    <name type="scientific">Paraglaciecola hydrolytica</name>
    <dbReference type="NCBI Taxonomy" id="1799789"/>
    <lineage>
        <taxon>Bacteria</taxon>
        <taxon>Pseudomonadati</taxon>
        <taxon>Pseudomonadota</taxon>
        <taxon>Gammaproteobacteria</taxon>
        <taxon>Alteromonadales</taxon>
        <taxon>Alteromonadaceae</taxon>
        <taxon>Paraglaciecola</taxon>
    </lineage>
</organism>
<keyword evidence="3" id="KW-1185">Reference proteome</keyword>
<evidence type="ECO:0000313" key="3">
    <source>
        <dbReference type="Proteomes" id="UP000070299"/>
    </source>
</evidence>
<feature type="transmembrane region" description="Helical" evidence="1">
    <location>
        <begin position="12"/>
        <end position="32"/>
    </location>
</feature>
<dbReference type="AlphaFoldDB" id="A0A136A085"/>
<keyword evidence="1" id="KW-0812">Transmembrane</keyword>